<evidence type="ECO:0000313" key="2">
    <source>
        <dbReference type="EMBL" id="QBZ60777.1"/>
    </source>
</evidence>
<evidence type="ECO:0000256" key="1">
    <source>
        <dbReference type="SAM" id="MobiDB-lite"/>
    </source>
</evidence>
<evidence type="ECO:0000313" key="3">
    <source>
        <dbReference type="Proteomes" id="UP000294847"/>
    </source>
</evidence>
<organism evidence="2 3">
    <name type="scientific">Pyricularia oryzae</name>
    <name type="common">Rice blast fungus</name>
    <name type="synonym">Magnaporthe oryzae</name>
    <dbReference type="NCBI Taxonomy" id="318829"/>
    <lineage>
        <taxon>Eukaryota</taxon>
        <taxon>Fungi</taxon>
        <taxon>Dikarya</taxon>
        <taxon>Ascomycota</taxon>
        <taxon>Pezizomycotina</taxon>
        <taxon>Sordariomycetes</taxon>
        <taxon>Sordariomycetidae</taxon>
        <taxon>Magnaporthales</taxon>
        <taxon>Pyriculariaceae</taxon>
        <taxon>Pyricularia</taxon>
    </lineage>
</organism>
<dbReference type="Proteomes" id="UP000294847">
    <property type="component" value="Chromosome 4"/>
</dbReference>
<dbReference type="EMBL" id="CP034207">
    <property type="protein sequence ID" value="QBZ60777.1"/>
    <property type="molecule type" value="Genomic_DNA"/>
</dbReference>
<feature type="region of interest" description="Disordered" evidence="1">
    <location>
        <begin position="107"/>
        <end position="135"/>
    </location>
</feature>
<sequence length="135" mass="14701">MPPRLPRSHQETRAGFTQNRSTIFFVLNHWNLLFDVIRHGILSSTASKRGSSEVVAASPGCNFEASPQLLKSPSTPPVKTYGMTGSVRPARCERVRDRAVDAVLVALGGGGDRGRDRGAQNKGRTEPMLSEQREG</sequence>
<dbReference type="AlphaFoldDB" id="A0A4P7NFU6"/>
<protein>
    <submittedName>
        <fullName evidence="2">Uncharacterized protein</fullName>
    </submittedName>
</protein>
<proteinExistence type="predicted"/>
<reference evidence="2 3" key="1">
    <citation type="journal article" date="2019" name="Mol. Biol. Evol.">
        <title>Blast fungal genomes show frequent chromosomal changes, gene gains and losses, and effector gene turnover.</title>
        <authorList>
            <person name="Gomez Luciano L.B."/>
            <person name="Jason Tsai I."/>
            <person name="Chuma I."/>
            <person name="Tosa Y."/>
            <person name="Chen Y.H."/>
            <person name="Li J.Y."/>
            <person name="Li M.Y."/>
            <person name="Jade Lu M.Y."/>
            <person name="Nakayashiki H."/>
            <person name="Li W.H."/>
        </authorList>
    </citation>
    <scope>NUCLEOTIDE SEQUENCE [LARGE SCALE GENOMIC DNA]</scope>
    <source>
        <strain evidence="2">MZ5-1-6</strain>
    </source>
</reference>
<gene>
    <name evidence="2" type="ORF">PoMZ_07719</name>
</gene>
<feature type="compositionally biased region" description="Basic and acidic residues" evidence="1">
    <location>
        <begin position="112"/>
        <end position="135"/>
    </location>
</feature>
<accession>A0A4P7NFU6</accession>
<name>A0A4P7NFU6_PYROR</name>